<dbReference type="Proteomes" id="UP000271426">
    <property type="component" value="Chromosome"/>
</dbReference>
<accession>A0A3G6ISY0</accession>
<reference evidence="2 3" key="1">
    <citation type="submission" date="2018-11" db="EMBL/GenBank/DDBJ databases">
        <authorList>
            <person name="Kleinhagauer T."/>
            <person name="Glaeser S.P."/>
            <person name="Spergser J."/>
            <person name="Ruckert C."/>
            <person name="Kaempfer P."/>
            <person name="Busse H.-J."/>
        </authorList>
    </citation>
    <scope>NUCLEOTIDE SEQUENCE [LARGE SCALE GENOMIC DNA]</scope>
    <source>
        <strain evidence="2 3">812CH</strain>
    </source>
</reference>
<keyword evidence="1" id="KW-0472">Membrane</keyword>
<proteinExistence type="predicted"/>
<feature type="transmembrane region" description="Helical" evidence="1">
    <location>
        <begin position="6"/>
        <end position="30"/>
    </location>
</feature>
<keyword evidence="1" id="KW-1133">Transmembrane helix</keyword>
<evidence type="ECO:0000313" key="3">
    <source>
        <dbReference type="Proteomes" id="UP000271426"/>
    </source>
</evidence>
<protein>
    <submittedName>
        <fullName evidence="2">Uncharacterized protein</fullName>
    </submittedName>
</protein>
<name>A0A3G6ISY0_9CORY</name>
<dbReference type="KEGG" id="cpso:CPPEL_03150"/>
<dbReference type="AlphaFoldDB" id="A0A3G6ISY0"/>
<organism evidence="2 3">
    <name type="scientific">Corynebacterium pseudopelargi</name>
    <dbReference type="NCBI Taxonomy" id="2080757"/>
    <lineage>
        <taxon>Bacteria</taxon>
        <taxon>Bacillati</taxon>
        <taxon>Actinomycetota</taxon>
        <taxon>Actinomycetes</taxon>
        <taxon>Mycobacteriales</taxon>
        <taxon>Corynebacteriaceae</taxon>
        <taxon>Corynebacterium</taxon>
    </lineage>
</organism>
<evidence type="ECO:0000313" key="2">
    <source>
        <dbReference type="EMBL" id="AZA08761.1"/>
    </source>
</evidence>
<gene>
    <name evidence="2" type="ORF">CPPEL_03150</name>
</gene>
<keyword evidence="1" id="KW-0812">Transmembrane</keyword>
<evidence type="ECO:0000256" key="1">
    <source>
        <dbReference type="SAM" id="Phobius"/>
    </source>
</evidence>
<dbReference type="EMBL" id="CP033898">
    <property type="protein sequence ID" value="AZA08761.1"/>
    <property type="molecule type" value="Genomic_DNA"/>
</dbReference>
<sequence length="56" mass="6075">MSLGIVELALIAVLIAIPLAIITAVVIFGAKIYNTLKSINHELKLARQHRSGDVEH</sequence>
<keyword evidence="3" id="KW-1185">Reference proteome</keyword>